<dbReference type="PANTHER" id="PTHR31214">
    <property type="entry name" value="PROTEIN FAM221A-RELATED"/>
    <property type="match status" value="1"/>
</dbReference>
<keyword evidence="4" id="KW-1185">Reference proteome</keyword>
<sequence length="220" mass="24881">MEKIQINKDGANAVEAYLEYRRIVGDEDGGKVFSEGEYKKYKETVVPRRMQNRLYVSFCVQDQLDCKLIGPETHCFCAHRYKEHHTDFESLPAERPILLPCRVKGCQCASFEYVPINGSKPVRCRCKHRSCDHSEAAPHLCKKCSLCVGYGSPFTCGCGQPAYAHQTLVETRKERMARGRPVGREVPYAAMGGLTGFSSLLDGYLRLDRSVDMQHVQHAE</sequence>
<accession>A0A553NJV5</accession>
<reference evidence="3 4" key="1">
    <citation type="journal article" date="2019" name="Sci. Data">
        <title>Hybrid genome assembly and annotation of Danionella translucida.</title>
        <authorList>
            <person name="Kadobianskyi M."/>
            <person name="Schulze L."/>
            <person name="Schuelke M."/>
            <person name="Judkewitz B."/>
        </authorList>
    </citation>
    <scope>NUCLEOTIDE SEQUENCE [LARGE SCALE GENOMIC DNA]</scope>
    <source>
        <strain evidence="3 4">Bolton</strain>
    </source>
</reference>
<dbReference type="EMBL" id="SRMA01026899">
    <property type="protein sequence ID" value="TRY65732.1"/>
    <property type="molecule type" value="Genomic_DNA"/>
</dbReference>
<proteinExistence type="inferred from homology"/>
<dbReference type="Proteomes" id="UP000316079">
    <property type="component" value="Unassembled WGS sequence"/>
</dbReference>
<dbReference type="Pfam" id="PF14753">
    <property type="entry name" value="FAM221"/>
    <property type="match status" value="1"/>
</dbReference>
<evidence type="ECO:0000313" key="3">
    <source>
        <dbReference type="EMBL" id="TRY65732.1"/>
    </source>
</evidence>
<comment type="caution">
    <text evidence="3">The sequence shown here is derived from an EMBL/GenBank/DDBJ whole genome shotgun (WGS) entry which is preliminary data.</text>
</comment>
<organism evidence="3 4">
    <name type="scientific">Danionella cerebrum</name>
    <dbReference type="NCBI Taxonomy" id="2873325"/>
    <lineage>
        <taxon>Eukaryota</taxon>
        <taxon>Metazoa</taxon>
        <taxon>Chordata</taxon>
        <taxon>Craniata</taxon>
        <taxon>Vertebrata</taxon>
        <taxon>Euteleostomi</taxon>
        <taxon>Actinopterygii</taxon>
        <taxon>Neopterygii</taxon>
        <taxon>Teleostei</taxon>
        <taxon>Ostariophysi</taxon>
        <taxon>Cypriniformes</taxon>
        <taxon>Danionidae</taxon>
        <taxon>Danioninae</taxon>
        <taxon>Danionella</taxon>
    </lineage>
</organism>
<comment type="similarity">
    <text evidence="1">Belongs to the FAM221 family.</text>
</comment>
<dbReference type="OrthoDB" id="310364at2759"/>
<dbReference type="PANTHER" id="PTHR31214:SF2">
    <property type="entry name" value="PROTEIN FAM221A"/>
    <property type="match status" value="1"/>
</dbReference>
<evidence type="ECO:0000256" key="1">
    <source>
        <dbReference type="ARBA" id="ARBA00011026"/>
    </source>
</evidence>
<evidence type="ECO:0000256" key="2">
    <source>
        <dbReference type="ARBA" id="ARBA00039630"/>
    </source>
</evidence>
<gene>
    <name evidence="3" type="ORF">DNTS_005573</name>
</gene>
<protein>
    <recommendedName>
        <fullName evidence="2">Protein FAM221A</fullName>
    </recommendedName>
</protein>
<dbReference type="AlphaFoldDB" id="A0A553NJV5"/>
<evidence type="ECO:0000313" key="4">
    <source>
        <dbReference type="Proteomes" id="UP000316079"/>
    </source>
</evidence>
<name>A0A553NJV5_9TELE</name>
<dbReference type="InterPro" id="IPR026755">
    <property type="entry name" value="Fam221a/b"/>
</dbReference>